<dbReference type="InterPro" id="IPR035979">
    <property type="entry name" value="RBD_domain_sf"/>
</dbReference>
<sequence length="1204" mass="136403">MENYIRGLESIGESHESFGSLLVPIILNKLPGNIRENMVRAHGGDHWNLPSLRQAIQDEITIKEAGQSVNGDDIEPNFTPTSAFFTGTNRNYANQKGKRDITKKPCIFCQGVYVPLACKNVMEIEDRKRIVKEKQACFNCLGNHRVADCKSDKTCKNCNKRHHTSICSKNETHLHTKSKLIKDNSTSKPDTDATVASMHSSTSSVRSQVLLKTAIAPITYGKTQFTSANILFDEGAPRSFITQEMADLLNLRPHKKEAITISGFGESNKKVRNLQIASIYLKEDNNSNFDFTEANKRYNHKVTLIEHFEKRWRMEYLTGLREFHRVAGDQSAHVKVGSVVQIMDNSPRMMWKLAIIEDVITGNDGVVRAVKLRKRRYIRAMNAGRNQEDRLKKFNNVFVKNIADASEEELRKLFEPYGKITSLKIMTDEDGESRGFCFVCYQNPEDAQTAVQELNGVPFRDQTLFVERAHEKTERQADLEEISKKLKVFVNNLDHNIDDERLRDEFSPFGTITHAKVMKEAGRSKGYGFVCFGTPDAASKAVDQMEGRIVEGKRLHVLLHIASIKLQGLGSEMLQSDELRNITSTLTEEENDLHSLTEVPQTRESPKMETQQRQPTLARGFLNLPQSKVRAANHALPDTRHQWHASIRNGMHDCQTTRQFITVQPPLRPRSETDIGPLYPPLVNQVSGFSVAPMSYQNQTRTGPVSLKLLQESIRSDRNFMVPQMSENLRWQTELRQPTPTSGFLNMQQSQVRAGDLAGPEARQQWHENNRTGMNARPLTGQFETVQPPLRPRSEPVKGQMYPHAVVLNQVRGYSVTPMANPNLSTTNPVAPKFLQEDRPGDMNAMVPQMKEHIRGQTKLPQPTPASGFLNVPQSQLESHIPAAAEARQLCHDNIRKDNFQIKGQFATQQPFRMTESEPDRRQIYPPVMNQKSGYSVTPNQNYFSGDFHEEVGFGPDNTRSPYSGDNIISTFKDIISELSLRPGNIEETTNVIVEMLQNCSEEQVLTKIIATLFEKSISEPGFQYTGALLVKVLANKISKIPAFSNFRNCFFTRCKEEFSRRETLISSPDTVPRLCRFTIFIVELFSVLENSTGSGVQKVPVLRFATRDLLLVLLKHSTNETVTCAIEVLKKAGALIEETAHLNRPEEGNFSEVFSRLSQLELHDRLNQVTKSSITTLLKLKSRNWDRRDSSRFRPMSSVTENK</sequence>
<evidence type="ECO:0000259" key="5">
    <source>
        <dbReference type="PROSITE" id="PS50102"/>
    </source>
</evidence>
<keyword evidence="2 3" id="KW-0694">RNA-binding</keyword>
<dbReference type="EMBL" id="CACVKT020003514">
    <property type="protein sequence ID" value="CAC5384301.1"/>
    <property type="molecule type" value="Genomic_DNA"/>
</dbReference>
<dbReference type="SMART" id="SM00360">
    <property type="entry name" value="RRM"/>
    <property type="match status" value="2"/>
</dbReference>
<dbReference type="Proteomes" id="UP000507470">
    <property type="component" value="Unassembled WGS sequence"/>
</dbReference>
<feature type="region of interest" description="Disordered" evidence="4">
    <location>
        <begin position="589"/>
        <end position="614"/>
    </location>
</feature>
<evidence type="ECO:0000256" key="4">
    <source>
        <dbReference type="SAM" id="MobiDB-lite"/>
    </source>
</evidence>
<dbReference type="OrthoDB" id="8171816at2759"/>
<dbReference type="Pfam" id="PF18701">
    <property type="entry name" value="DUF5641"/>
    <property type="match status" value="1"/>
</dbReference>
<evidence type="ECO:0000256" key="2">
    <source>
        <dbReference type="ARBA" id="ARBA00022884"/>
    </source>
</evidence>
<evidence type="ECO:0000256" key="3">
    <source>
        <dbReference type="PROSITE-ProRule" id="PRU00176"/>
    </source>
</evidence>
<feature type="domain" description="RRM" evidence="5">
    <location>
        <begin position="486"/>
        <end position="557"/>
    </location>
</feature>
<dbReference type="InterPro" id="IPR016024">
    <property type="entry name" value="ARM-type_fold"/>
</dbReference>
<dbReference type="GO" id="GO:0003723">
    <property type="term" value="F:RNA binding"/>
    <property type="evidence" value="ECO:0007669"/>
    <property type="project" value="UniProtKB-UniRule"/>
</dbReference>
<gene>
    <name evidence="6" type="ORF">MCOR_19961</name>
</gene>
<dbReference type="PANTHER" id="PTHR24012">
    <property type="entry name" value="RNA BINDING PROTEIN"/>
    <property type="match status" value="1"/>
</dbReference>
<dbReference type="InterPro" id="IPR003890">
    <property type="entry name" value="MIF4G-like_typ-3"/>
</dbReference>
<dbReference type="SMART" id="SM00361">
    <property type="entry name" value="RRM_1"/>
    <property type="match status" value="2"/>
</dbReference>
<accession>A0A6J8BLS1</accession>
<dbReference type="SMART" id="SM00543">
    <property type="entry name" value="MIF4G"/>
    <property type="match status" value="1"/>
</dbReference>
<dbReference type="InterPro" id="IPR040676">
    <property type="entry name" value="DUF5641"/>
</dbReference>
<protein>
    <submittedName>
        <fullName evidence="6">PABPC</fullName>
    </submittedName>
</protein>
<evidence type="ECO:0000313" key="6">
    <source>
        <dbReference type="EMBL" id="CAC5384301.1"/>
    </source>
</evidence>
<feature type="domain" description="RRM" evidence="5">
    <location>
        <begin position="395"/>
        <end position="471"/>
    </location>
</feature>
<dbReference type="SUPFAM" id="SSF48371">
    <property type="entry name" value="ARM repeat"/>
    <property type="match status" value="1"/>
</dbReference>
<dbReference type="Gene3D" id="3.30.70.330">
    <property type="match status" value="2"/>
</dbReference>
<dbReference type="InterPro" id="IPR000504">
    <property type="entry name" value="RRM_dom"/>
</dbReference>
<organism evidence="6 7">
    <name type="scientific">Mytilus coruscus</name>
    <name type="common">Sea mussel</name>
    <dbReference type="NCBI Taxonomy" id="42192"/>
    <lineage>
        <taxon>Eukaryota</taxon>
        <taxon>Metazoa</taxon>
        <taxon>Spiralia</taxon>
        <taxon>Lophotrochozoa</taxon>
        <taxon>Mollusca</taxon>
        <taxon>Bivalvia</taxon>
        <taxon>Autobranchia</taxon>
        <taxon>Pteriomorphia</taxon>
        <taxon>Mytilida</taxon>
        <taxon>Mytiloidea</taxon>
        <taxon>Mytilidae</taxon>
        <taxon>Mytilinae</taxon>
        <taxon>Mytilus</taxon>
    </lineage>
</organism>
<dbReference type="Pfam" id="PF00076">
    <property type="entry name" value="RRM_1"/>
    <property type="match status" value="2"/>
</dbReference>
<keyword evidence="7" id="KW-1185">Reference proteome</keyword>
<keyword evidence="1" id="KW-0677">Repeat</keyword>
<name>A0A6J8BLS1_MYTCO</name>
<evidence type="ECO:0000313" key="7">
    <source>
        <dbReference type="Proteomes" id="UP000507470"/>
    </source>
</evidence>
<dbReference type="InterPro" id="IPR003954">
    <property type="entry name" value="RRM_euk-type"/>
</dbReference>
<evidence type="ECO:0000256" key="1">
    <source>
        <dbReference type="ARBA" id="ARBA00022737"/>
    </source>
</evidence>
<proteinExistence type="predicted"/>
<dbReference type="SUPFAM" id="SSF54928">
    <property type="entry name" value="RNA-binding domain, RBD"/>
    <property type="match status" value="2"/>
</dbReference>
<dbReference type="Gene3D" id="1.25.40.180">
    <property type="match status" value="1"/>
</dbReference>
<dbReference type="AlphaFoldDB" id="A0A6J8BLS1"/>
<dbReference type="InterPro" id="IPR012677">
    <property type="entry name" value="Nucleotide-bd_a/b_plait_sf"/>
</dbReference>
<feature type="compositionally biased region" description="Polar residues" evidence="4">
    <location>
        <begin position="598"/>
        <end position="614"/>
    </location>
</feature>
<reference evidence="6 7" key="1">
    <citation type="submission" date="2020-06" db="EMBL/GenBank/DDBJ databases">
        <authorList>
            <person name="Li R."/>
            <person name="Bekaert M."/>
        </authorList>
    </citation>
    <scope>NUCLEOTIDE SEQUENCE [LARGE SCALE GENOMIC DNA]</scope>
    <source>
        <strain evidence="7">wild</strain>
    </source>
</reference>
<dbReference type="PROSITE" id="PS50102">
    <property type="entry name" value="RRM"/>
    <property type="match status" value="2"/>
</dbReference>